<accession>A0A8H5G6M4</accession>
<evidence type="ECO:0000256" key="1">
    <source>
        <dbReference type="SAM" id="MobiDB-lite"/>
    </source>
</evidence>
<dbReference type="AlphaFoldDB" id="A0A8H5G6M4"/>
<dbReference type="OrthoDB" id="5364171at2759"/>
<organism evidence="2 3">
    <name type="scientific">Leucocoprinus leucothites</name>
    <dbReference type="NCBI Taxonomy" id="201217"/>
    <lineage>
        <taxon>Eukaryota</taxon>
        <taxon>Fungi</taxon>
        <taxon>Dikarya</taxon>
        <taxon>Basidiomycota</taxon>
        <taxon>Agaricomycotina</taxon>
        <taxon>Agaricomycetes</taxon>
        <taxon>Agaricomycetidae</taxon>
        <taxon>Agaricales</taxon>
        <taxon>Agaricineae</taxon>
        <taxon>Agaricaceae</taxon>
        <taxon>Leucocoprinus</taxon>
    </lineage>
</organism>
<name>A0A8H5G6M4_9AGAR</name>
<keyword evidence="3" id="KW-1185">Reference proteome</keyword>
<comment type="caution">
    <text evidence="2">The sequence shown here is derived from an EMBL/GenBank/DDBJ whole genome shotgun (WGS) entry which is preliminary data.</text>
</comment>
<feature type="region of interest" description="Disordered" evidence="1">
    <location>
        <begin position="182"/>
        <end position="202"/>
    </location>
</feature>
<protein>
    <submittedName>
        <fullName evidence="2">Uncharacterized protein</fullName>
    </submittedName>
</protein>
<reference evidence="2 3" key="1">
    <citation type="journal article" date="2020" name="ISME J.">
        <title>Uncovering the hidden diversity of litter-decomposition mechanisms in mushroom-forming fungi.</title>
        <authorList>
            <person name="Floudas D."/>
            <person name="Bentzer J."/>
            <person name="Ahren D."/>
            <person name="Johansson T."/>
            <person name="Persson P."/>
            <person name="Tunlid A."/>
        </authorList>
    </citation>
    <scope>NUCLEOTIDE SEQUENCE [LARGE SCALE GENOMIC DNA]</scope>
    <source>
        <strain evidence="2 3">CBS 146.42</strain>
    </source>
</reference>
<sequence>MPTYYIRSTLRPEYFWFFEPNTRQIGVSKVRQSRFMVQRAAALSYAVREEEDVLVGQDDVVLSVALSGGQGQRVKIVSDHGGKLVQANGHSSNGWFKFWLFENGFQAAYTGEEGPVVAVGPSSGRGGRMLYDYFSISVWAVITSYSLSNRFNRLRMTKREDAMYRGGRAMMLGASKVQQIPPDLEATGKTREGRISPSSRSSESINRDLVSLVGFGICAKYLTESHGILPGTRILKFVLKTSLVSMSYEGPLLFARCSKGVIPRSKQVDPGGGSYCTLA</sequence>
<evidence type="ECO:0000313" key="3">
    <source>
        <dbReference type="Proteomes" id="UP000559027"/>
    </source>
</evidence>
<evidence type="ECO:0000313" key="2">
    <source>
        <dbReference type="EMBL" id="KAF5359382.1"/>
    </source>
</evidence>
<gene>
    <name evidence="2" type="ORF">D9756_003624</name>
</gene>
<dbReference type="EMBL" id="JAACJO010000004">
    <property type="protein sequence ID" value="KAF5359382.1"/>
    <property type="molecule type" value="Genomic_DNA"/>
</dbReference>
<proteinExistence type="predicted"/>
<dbReference type="Proteomes" id="UP000559027">
    <property type="component" value="Unassembled WGS sequence"/>
</dbReference>